<evidence type="ECO:0000313" key="3">
    <source>
        <dbReference type="Proteomes" id="UP000592216"/>
    </source>
</evidence>
<protein>
    <submittedName>
        <fullName evidence="2">Nuclear transport factor 2 family protein</fullName>
    </submittedName>
</protein>
<dbReference type="InterPro" id="IPR037401">
    <property type="entry name" value="SnoaL-like"/>
</dbReference>
<dbReference type="Gene3D" id="3.10.450.50">
    <property type="match status" value="1"/>
</dbReference>
<dbReference type="EMBL" id="JABCJE010000005">
    <property type="protein sequence ID" value="NVO24289.1"/>
    <property type="molecule type" value="Genomic_DNA"/>
</dbReference>
<dbReference type="Proteomes" id="UP000592216">
    <property type="component" value="Unassembled WGS sequence"/>
</dbReference>
<dbReference type="Pfam" id="PF12680">
    <property type="entry name" value="SnoaL_2"/>
    <property type="match status" value="1"/>
</dbReference>
<dbReference type="AlphaFoldDB" id="A0A850QDR6"/>
<proteinExistence type="predicted"/>
<dbReference type="RefSeq" id="WP_177158029.1">
    <property type="nucleotide sequence ID" value="NZ_JABCJE010000005.1"/>
</dbReference>
<reference evidence="2 3" key="1">
    <citation type="submission" date="2020-04" db="EMBL/GenBank/DDBJ databases">
        <title>Donghicola sp., a member of the Rhodobacteraceae family isolated from mangrove forest in Thailand.</title>
        <authorList>
            <person name="Charoenyingcharoen P."/>
            <person name="Yukphan P."/>
        </authorList>
    </citation>
    <scope>NUCLEOTIDE SEQUENCE [LARGE SCALE GENOMIC DNA]</scope>
    <source>
        <strain evidence="2 3">B5-SW-15</strain>
    </source>
</reference>
<dbReference type="SUPFAM" id="SSF54427">
    <property type="entry name" value="NTF2-like"/>
    <property type="match status" value="1"/>
</dbReference>
<feature type="domain" description="SnoaL-like" evidence="1">
    <location>
        <begin position="11"/>
        <end position="89"/>
    </location>
</feature>
<evidence type="ECO:0000313" key="2">
    <source>
        <dbReference type="EMBL" id="NVO24289.1"/>
    </source>
</evidence>
<gene>
    <name evidence="2" type="ORF">HJ536_13060</name>
</gene>
<dbReference type="InterPro" id="IPR032710">
    <property type="entry name" value="NTF2-like_dom_sf"/>
</dbReference>
<accession>A0A850QDR6</accession>
<organism evidence="2 3">
    <name type="scientific">Donghicola mangrovi</name>
    <dbReference type="NCBI Taxonomy" id="2729614"/>
    <lineage>
        <taxon>Bacteria</taxon>
        <taxon>Pseudomonadati</taxon>
        <taxon>Pseudomonadota</taxon>
        <taxon>Alphaproteobacteria</taxon>
        <taxon>Rhodobacterales</taxon>
        <taxon>Roseobacteraceae</taxon>
        <taxon>Donghicola</taxon>
    </lineage>
</organism>
<sequence length="114" mass="12549">MPPAAKFAADWEAGWNSHDLDRIMAHYSPDIVFRSKKALALVGTGEVRGHNALRAYWQAALDKQPDLHFTVRDVFAGHEMMVITYENHRGVLAAETLYFGADGLVIQAAACHAG</sequence>
<comment type="caution">
    <text evidence="2">The sequence shown here is derived from an EMBL/GenBank/DDBJ whole genome shotgun (WGS) entry which is preliminary data.</text>
</comment>
<evidence type="ECO:0000259" key="1">
    <source>
        <dbReference type="Pfam" id="PF12680"/>
    </source>
</evidence>
<name>A0A850QDR6_9RHOB</name>